<dbReference type="SUPFAM" id="SSF81301">
    <property type="entry name" value="Nucleotidyltransferase"/>
    <property type="match status" value="1"/>
</dbReference>
<dbReference type="GO" id="GO:0031123">
    <property type="term" value="P:RNA 3'-end processing"/>
    <property type="evidence" value="ECO:0007669"/>
    <property type="project" value="TreeGrafter"/>
</dbReference>
<proteinExistence type="predicted"/>
<name>A0A8U0W804_9MUSC</name>
<dbReference type="PROSITE" id="PS00028">
    <property type="entry name" value="ZINC_FINGER_C2H2_1"/>
    <property type="match status" value="1"/>
</dbReference>
<sequence>RLTKFSSFDFCLFPHLTGLVYINRSGENASVIKHHSSAMNRRCHACCKTFETLQECLKHDLLEHSLQNKKMNCSFNNLCKAALKFLTTPEKLEERAKVRECLNHCNAGDELLTIFQILCMNNNNLELQFERIKSCLHSGLKVFETQLEIHAFGSIVSKLALRDCDIDVYLDVKEIQLQEANGTSGKLNSPPFMRNSSKHDTIFNTVYRILRESENFSQVRPIRSARVPIIKCKHNSTGFSIDINVSCPNSLENTRFLQAIVESDDRIHSMLLFLKIWAKHMQIINRANVTSYCLIILAVFYLQQPLQGHDRSIILPVQRIQQNLCARMVQGINYSFDIECEENRVYLPASITTLDLIKGFFNFYKNLNISEYVLSPYLGVNILRKDFVDDKCAFLAYHNQLITVSQYFGDDAQQFEIDRCVCIQDPFNLSHNIARSMVRNNKEYFHCCLAYACTICEENNNASARELYEKLLYDPYKSK</sequence>
<gene>
    <name evidence="3" type="primary">LOC119632491</name>
</gene>
<dbReference type="Pfam" id="PF22600">
    <property type="entry name" value="MTPAP-like_central"/>
    <property type="match status" value="1"/>
</dbReference>
<dbReference type="AlphaFoldDB" id="A0A8U0W804"/>
<keyword evidence="2" id="KW-1185">Reference proteome</keyword>
<dbReference type="Proteomes" id="UP000092443">
    <property type="component" value="Unplaced"/>
</dbReference>
<dbReference type="KEGG" id="gfs:119632491"/>
<dbReference type="GeneID" id="119632491"/>
<evidence type="ECO:0000313" key="2">
    <source>
        <dbReference type="Proteomes" id="UP000092443"/>
    </source>
</evidence>
<feature type="domain" description="C2H2-type" evidence="1">
    <location>
        <begin position="43"/>
        <end position="64"/>
    </location>
</feature>
<dbReference type="RefSeq" id="XP_037881338.1">
    <property type="nucleotide sequence ID" value="XM_038025410.1"/>
</dbReference>
<organism evidence="2 3">
    <name type="scientific">Glossina fuscipes</name>
    <dbReference type="NCBI Taxonomy" id="7396"/>
    <lineage>
        <taxon>Eukaryota</taxon>
        <taxon>Metazoa</taxon>
        <taxon>Ecdysozoa</taxon>
        <taxon>Arthropoda</taxon>
        <taxon>Hexapoda</taxon>
        <taxon>Insecta</taxon>
        <taxon>Pterygota</taxon>
        <taxon>Neoptera</taxon>
        <taxon>Endopterygota</taxon>
        <taxon>Diptera</taxon>
        <taxon>Brachycera</taxon>
        <taxon>Muscomorpha</taxon>
        <taxon>Hippoboscoidea</taxon>
        <taxon>Glossinidae</taxon>
        <taxon>Glossina</taxon>
    </lineage>
</organism>
<evidence type="ECO:0000259" key="1">
    <source>
        <dbReference type="PROSITE" id="PS00028"/>
    </source>
</evidence>
<dbReference type="Gene3D" id="1.10.1410.10">
    <property type="match status" value="1"/>
</dbReference>
<accession>A0A8U0W804</accession>
<reference evidence="3" key="1">
    <citation type="submission" date="2025-08" db="UniProtKB">
        <authorList>
            <consortium name="RefSeq"/>
        </authorList>
    </citation>
    <scope>IDENTIFICATION</scope>
    <source>
        <tissue evidence="3">Whole body pupa</tissue>
    </source>
</reference>
<protein>
    <submittedName>
        <fullName evidence="3">Speckle targeted PIP5K1A-regulated poly(A) polymerase</fullName>
    </submittedName>
</protein>
<dbReference type="PANTHER" id="PTHR12271">
    <property type="entry name" value="POLY A POLYMERASE CID PAP -RELATED"/>
    <property type="match status" value="1"/>
</dbReference>
<dbReference type="InterPro" id="IPR043519">
    <property type="entry name" value="NT_sf"/>
</dbReference>
<evidence type="ECO:0000313" key="3">
    <source>
        <dbReference type="RefSeq" id="XP_037881338.1"/>
    </source>
</evidence>
<dbReference type="GO" id="GO:0050265">
    <property type="term" value="F:RNA uridylyltransferase activity"/>
    <property type="evidence" value="ECO:0007669"/>
    <property type="project" value="TreeGrafter"/>
</dbReference>
<dbReference type="InterPro" id="IPR013087">
    <property type="entry name" value="Znf_C2H2_type"/>
</dbReference>
<dbReference type="InterPro" id="IPR054708">
    <property type="entry name" value="MTPAP-like_central"/>
</dbReference>
<dbReference type="CDD" id="cd05402">
    <property type="entry name" value="NT_PAP_TUTase"/>
    <property type="match status" value="1"/>
</dbReference>
<feature type="non-terminal residue" evidence="3">
    <location>
        <position position="1"/>
    </location>
</feature>
<dbReference type="PANTHER" id="PTHR12271:SF138">
    <property type="entry name" value="GH05885P"/>
    <property type="match status" value="1"/>
</dbReference>
<dbReference type="Gene3D" id="3.30.460.10">
    <property type="entry name" value="Beta Polymerase, domain 2"/>
    <property type="match status" value="1"/>
</dbReference>
<dbReference type="SUPFAM" id="SSF81631">
    <property type="entry name" value="PAP/OAS1 substrate-binding domain"/>
    <property type="match status" value="1"/>
</dbReference>